<dbReference type="EMBL" id="JBICBM010000014">
    <property type="protein sequence ID" value="MFF9885439.1"/>
    <property type="molecule type" value="Genomic_DNA"/>
</dbReference>
<name>A0ABW6Z2Q6_9ACTN</name>
<evidence type="ECO:0000313" key="2">
    <source>
        <dbReference type="EMBL" id="MFF9885439.1"/>
    </source>
</evidence>
<evidence type="ECO:0000256" key="1">
    <source>
        <dbReference type="SAM" id="MobiDB-lite"/>
    </source>
</evidence>
<protein>
    <submittedName>
        <fullName evidence="2">Uncharacterized protein</fullName>
    </submittedName>
</protein>
<reference evidence="2 3" key="1">
    <citation type="submission" date="2024-10" db="EMBL/GenBank/DDBJ databases">
        <title>The Natural Products Discovery Center: Release of the First 8490 Sequenced Strains for Exploring Actinobacteria Biosynthetic Diversity.</title>
        <authorList>
            <person name="Kalkreuter E."/>
            <person name="Kautsar S.A."/>
            <person name="Yang D."/>
            <person name="Bader C.D."/>
            <person name="Teijaro C.N."/>
            <person name="Fluegel L."/>
            <person name="Davis C.M."/>
            <person name="Simpson J.R."/>
            <person name="Lauterbach L."/>
            <person name="Steele A.D."/>
            <person name="Gui C."/>
            <person name="Meng S."/>
            <person name="Li G."/>
            <person name="Viehrig K."/>
            <person name="Ye F."/>
            <person name="Su P."/>
            <person name="Kiefer A.F."/>
            <person name="Nichols A."/>
            <person name="Cepeda A.J."/>
            <person name="Yan W."/>
            <person name="Fan B."/>
            <person name="Jiang Y."/>
            <person name="Adhikari A."/>
            <person name="Zheng C.-J."/>
            <person name="Schuster L."/>
            <person name="Cowan T.M."/>
            <person name="Smanski M.J."/>
            <person name="Chevrette M.G."/>
            <person name="De Carvalho L.P.S."/>
            <person name="Shen B."/>
        </authorList>
    </citation>
    <scope>NUCLEOTIDE SEQUENCE [LARGE SCALE GENOMIC DNA]</scope>
    <source>
        <strain evidence="2 3">NPDC013366</strain>
    </source>
</reference>
<dbReference type="RefSeq" id="WP_280117733.1">
    <property type="nucleotide sequence ID" value="NZ_JBFACJ010000015.1"/>
</dbReference>
<feature type="region of interest" description="Disordered" evidence="1">
    <location>
        <begin position="1"/>
        <end position="24"/>
    </location>
</feature>
<sequence>MCSVRTALGEPGGAVHLDHTPERQRLRTEPRACFAELVPDNA</sequence>
<proteinExistence type="predicted"/>
<dbReference type="Proteomes" id="UP001603418">
    <property type="component" value="Unassembled WGS sequence"/>
</dbReference>
<accession>A0ABW6Z2Q6</accession>
<keyword evidence="3" id="KW-1185">Reference proteome</keyword>
<organism evidence="2 3">
    <name type="scientific">Streptomyces eurythermus</name>
    <dbReference type="NCBI Taxonomy" id="42237"/>
    <lineage>
        <taxon>Bacteria</taxon>
        <taxon>Bacillati</taxon>
        <taxon>Actinomycetota</taxon>
        <taxon>Actinomycetes</taxon>
        <taxon>Kitasatosporales</taxon>
        <taxon>Streptomycetaceae</taxon>
        <taxon>Streptomyces</taxon>
    </lineage>
</organism>
<evidence type="ECO:0000313" key="3">
    <source>
        <dbReference type="Proteomes" id="UP001603418"/>
    </source>
</evidence>
<comment type="caution">
    <text evidence="2">The sequence shown here is derived from an EMBL/GenBank/DDBJ whole genome shotgun (WGS) entry which is preliminary data.</text>
</comment>
<gene>
    <name evidence="2" type="ORF">ACF1HC_28165</name>
</gene>